<keyword evidence="6" id="KW-1185">Reference proteome</keyword>
<dbReference type="PANTHER" id="PTHR36510">
    <property type="entry name" value="GLUTAMATE--CYSTEINE LIGASE 2-RELATED"/>
    <property type="match status" value="1"/>
</dbReference>
<dbReference type="NCBIfam" id="NF010039">
    <property type="entry name" value="PRK13515.1"/>
    <property type="match status" value="1"/>
</dbReference>
<sequence length="376" mass="42346">MHSDWPFHFGIEEEFFLSHLDGGRIARAMPARLYLRCKDRFGACVTHELLQSQIEIATSICTTPADALTEIRELRQGINQIAAGYGLGLMASGTHPLAEWREQVSTDKPRYERLMGDFQIVAQRNLMCGLHVHVGTPPDIDRVALMNRILSWLPLFLALSTSSPFWSHKRTGMMSYRQAAYDEWPRTGIPDHFDNERAYQAFVDLLIELGSLDSASSLWWAIRPSPRFPTLEMRITDACTDPADAVCIAGLFRALLRAAVFDPDLGATHNEMTRLLIEENRWRAKRHGLAATFIDQAARRVVSAGEWLESLIALIGEHAHALGCEDAIVQARAILARGTSADRQLTVYREQREAGKRRRESLQAVVDDLMVRTARA</sequence>
<name>A0A091AZK8_9GAMM</name>
<dbReference type="Gene3D" id="3.30.590.20">
    <property type="match status" value="1"/>
</dbReference>
<dbReference type="AlphaFoldDB" id="A0A091AZK8"/>
<evidence type="ECO:0000313" key="6">
    <source>
        <dbReference type="Proteomes" id="UP000029385"/>
    </source>
</evidence>
<comment type="caution">
    <text evidence="5">The sequence shown here is derived from an EMBL/GenBank/DDBJ whole genome shotgun (WGS) entry which is preliminary data.</text>
</comment>
<keyword evidence="3 4" id="KW-0067">ATP-binding</keyword>
<dbReference type="NCBIfam" id="TIGR02050">
    <property type="entry name" value="gshA_cyan_rel"/>
    <property type="match status" value="1"/>
</dbReference>
<dbReference type="Pfam" id="PF04107">
    <property type="entry name" value="GCS2"/>
    <property type="match status" value="1"/>
</dbReference>
<dbReference type="eggNOG" id="COG2170">
    <property type="taxonomic scope" value="Bacteria"/>
</dbReference>
<evidence type="ECO:0000313" key="5">
    <source>
        <dbReference type="EMBL" id="KFN44871.1"/>
    </source>
</evidence>
<evidence type="ECO:0000256" key="1">
    <source>
        <dbReference type="ARBA" id="ARBA00022598"/>
    </source>
</evidence>
<comment type="catalytic activity">
    <reaction evidence="4">
        <text>L-cysteine + L-glutamate + ATP = gamma-L-glutamyl-L-cysteine + ADP + phosphate + H(+)</text>
        <dbReference type="Rhea" id="RHEA:13285"/>
        <dbReference type="ChEBI" id="CHEBI:15378"/>
        <dbReference type="ChEBI" id="CHEBI:29985"/>
        <dbReference type="ChEBI" id="CHEBI:30616"/>
        <dbReference type="ChEBI" id="CHEBI:35235"/>
        <dbReference type="ChEBI" id="CHEBI:43474"/>
        <dbReference type="ChEBI" id="CHEBI:58173"/>
        <dbReference type="ChEBI" id="CHEBI:456216"/>
        <dbReference type="EC" id="6.3.2.2"/>
    </reaction>
</comment>
<evidence type="ECO:0000256" key="2">
    <source>
        <dbReference type="ARBA" id="ARBA00022741"/>
    </source>
</evidence>
<keyword evidence="1 4" id="KW-0436">Ligase</keyword>
<comment type="similarity">
    <text evidence="4">Belongs to the glutamate--cysteine ligase type 2 family. YbdK subfamily.</text>
</comment>
<dbReference type="InterPro" id="IPR006336">
    <property type="entry name" value="GCS2"/>
</dbReference>
<comment type="function">
    <text evidence="4">ATP-dependent carboxylate-amine ligase which exhibits weak glutamate--cysteine ligase activity.</text>
</comment>
<dbReference type="GO" id="GO:0004357">
    <property type="term" value="F:glutamate-cysteine ligase activity"/>
    <property type="evidence" value="ECO:0007669"/>
    <property type="project" value="UniProtKB-EC"/>
</dbReference>
<dbReference type="EMBL" id="AVCI01000001">
    <property type="protein sequence ID" value="KFN44871.1"/>
    <property type="molecule type" value="Genomic_DNA"/>
</dbReference>
<dbReference type="InterPro" id="IPR011793">
    <property type="entry name" value="YbdK"/>
</dbReference>
<dbReference type="SUPFAM" id="SSF55931">
    <property type="entry name" value="Glutamine synthetase/guanido kinase"/>
    <property type="match status" value="1"/>
</dbReference>
<dbReference type="InterPro" id="IPR014746">
    <property type="entry name" value="Gln_synth/guanido_kin_cat_dom"/>
</dbReference>
<dbReference type="GO" id="GO:0005524">
    <property type="term" value="F:ATP binding"/>
    <property type="evidence" value="ECO:0007669"/>
    <property type="project" value="UniProtKB-KW"/>
</dbReference>
<protein>
    <recommendedName>
        <fullName evidence="4">Putative glutamate--cysteine ligase 2</fullName>
        <ecNumber evidence="4">6.3.2.2</ecNumber>
    </recommendedName>
    <alternativeName>
        <fullName evidence="4">Gamma-glutamylcysteine synthetase 2</fullName>
        <shortName evidence="4">GCS 2</shortName>
        <shortName evidence="4">Gamma-GCS 2</shortName>
    </alternativeName>
</protein>
<dbReference type="STRING" id="1121015.GCA_000420545_01405"/>
<proteinExistence type="inferred from homology"/>
<reference evidence="5 6" key="1">
    <citation type="submission" date="2013-09" db="EMBL/GenBank/DDBJ databases">
        <title>Genome sequencing of Arenimonas oryziterrae.</title>
        <authorList>
            <person name="Chen F."/>
            <person name="Wang G."/>
        </authorList>
    </citation>
    <scope>NUCLEOTIDE SEQUENCE [LARGE SCALE GENOMIC DNA]</scope>
    <source>
        <strain evidence="5 6">YC6267</strain>
    </source>
</reference>
<dbReference type="HAMAP" id="MF_01609">
    <property type="entry name" value="Glu_cys_ligase_2"/>
    <property type="match status" value="1"/>
</dbReference>
<gene>
    <name evidence="5" type="ORF">N789_02310</name>
</gene>
<organism evidence="5 6">
    <name type="scientific">Arenimonas oryziterrae DSM 21050 = YC6267</name>
    <dbReference type="NCBI Taxonomy" id="1121015"/>
    <lineage>
        <taxon>Bacteria</taxon>
        <taxon>Pseudomonadati</taxon>
        <taxon>Pseudomonadota</taxon>
        <taxon>Gammaproteobacteria</taxon>
        <taxon>Lysobacterales</taxon>
        <taxon>Lysobacteraceae</taxon>
        <taxon>Arenimonas</taxon>
    </lineage>
</organism>
<dbReference type="PATRIC" id="fig|1121015.4.peg.456"/>
<dbReference type="PANTHER" id="PTHR36510:SF1">
    <property type="entry name" value="GLUTAMATE--CYSTEINE LIGASE 2-RELATED"/>
    <property type="match status" value="1"/>
</dbReference>
<keyword evidence="2 4" id="KW-0547">Nucleotide-binding</keyword>
<dbReference type="RefSeq" id="WP_022969042.1">
    <property type="nucleotide sequence ID" value="NZ_ATVD01000002.1"/>
</dbReference>
<evidence type="ECO:0000256" key="3">
    <source>
        <dbReference type="ARBA" id="ARBA00022840"/>
    </source>
</evidence>
<accession>A0A091AZK8</accession>
<dbReference type="EC" id="6.3.2.2" evidence="4"/>
<evidence type="ECO:0000256" key="4">
    <source>
        <dbReference type="HAMAP-Rule" id="MF_01609"/>
    </source>
</evidence>
<dbReference type="InterPro" id="IPR050141">
    <property type="entry name" value="GCL_type2/YbdK_subfam"/>
</dbReference>
<dbReference type="GO" id="GO:0042398">
    <property type="term" value="P:modified amino acid biosynthetic process"/>
    <property type="evidence" value="ECO:0007669"/>
    <property type="project" value="InterPro"/>
</dbReference>
<dbReference type="Proteomes" id="UP000029385">
    <property type="component" value="Unassembled WGS sequence"/>
</dbReference>